<reference evidence="1" key="1">
    <citation type="submission" date="2022-07" db="EMBL/GenBank/DDBJ databases">
        <title>Phylogenomic reconstructions and comparative analyses of Kickxellomycotina fungi.</title>
        <authorList>
            <person name="Reynolds N.K."/>
            <person name="Stajich J.E."/>
            <person name="Barry K."/>
            <person name="Grigoriev I.V."/>
            <person name="Crous P."/>
            <person name="Smith M.E."/>
        </authorList>
    </citation>
    <scope>NUCLEOTIDE SEQUENCE</scope>
    <source>
        <strain evidence="1">Benny 63K</strain>
    </source>
</reference>
<sequence>MMPTSVVQQTFWDRIPNATSKLAILGRSDFTKNTGSGKNACNGIFEAADVPVARINKRKQSHPMRSPLSPSTSADSCPETHDASAKVRCISLDQHLPETRALHAVDTPNLSRAFCLSFSDDYSRNPHQYVQALIDSESMLTATTAPLSKSHSSRVRQGSTGRGNTNRGRETHSGGRANAKQGGGPKRNRAARFHNLQLEQTISAAQSENEDANSVTTVTSDLNELADIDSQMPSTPVSSQHRLAAKTESFVDLGPTNDSDASKLPTPQLMLPPSPNTATSHISSHSDENNNSKSGSINDPALYTDHSTSTQHAADHSNFAEDDGGIAELAVAESAVTESAVGTPASLHSSIAPTPTPPPQPPHELGEDNMPSYQRLGQELTDDVSLIIPPSAKSTVKWAKAEPIDIADRPLADKLASAERHCCSVLRILPEQYVAIKQTLLREGCSRLPGTFKKRDAQRLCRIDVNKTSKIYEWFVTIGWLPAGNGVYTRPQ</sequence>
<dbReference type="EMBL" id="JANBPG010000906">
    <property type="protein sequence ID" value="KAJ1892970.1"/>
    <property type="molecule type" value="Genomic_DNA"/>
</dbReference>
<keyword evidence="2" id="KW-1185">Reference proteome</keyword>
<protein>
    <submittedName>
        <fullName evidence="1">Uncharacterized protein</fullName>
    </submittedName>
</protein>
<accession>A0ACC1IH56</accession>
<name>A0ACC1IH56_9FUNG</name>
<comment type="caution">
    <text evidence="1">The sequence shown here is derived from an EMBL/GenBank/DDBJ whole genome shotgun (WGS) entry which is preliminary data.</text>
</comment>
<gene>
    <name evidence="1" type="ORF">LPJ66_006032</name>
</gene>
<proteinExistence type="predicted"/>
<evidence type="ECO:0000313" key="1">
    <source>
        <dbReference type="EMBL" id="KAJ1892970.1"/>
    </source>
</evidence>
<organism evidence="1 2">
    <name type="scientific">Kickxella alabastrina</name>
    <dbReference type="NCBI Taxonomy" id="61397"/>
    <lineage>
        <taxon>Eukaryota</taxon>
        <taxon>Fungi</taxon>
        <taxon>Fungi incertae sedis</taxon>
        <taxon>Zoopagomycota</taxon>
        <taxon>Kickxellomycotina</taxon>
        <taxon>Kickxellomycetes</taxon>
        <taxon>Kickxellales</taxon>
        <taxon>Kickxellaceae</taxon>
        <taxon>Kickxella</taxon>
    </lineage>
</organism>
<dbReference type="Proteomes" id="UP001150581">
    <property type="component" value="Unassembled WGS sequence"/>
</dbReference>
<evidence type="ECO:0000313" key="2">
    <source>
        <dbReference type="Proteomes" id="UP001150581"/>
    </source>
</evidence>